<dbReference type="GO" id="GO:0016787">
    <property type="term" value="F:hydrolase activity"/>
    <property type="evidence" value="ECO:0007669"/>
    <property type="project" value="UniProtKB-KW"/>
</dbReference>
<gene>
    <name evidence="8" type="ORF">NB231_03727</name>
</gene>
<evidence type="ECO:0000256" key="1">
    <source>
        <dbReference type="ARBA" id="ARBA00012513"/>
    </source>
</evidence>
<name>A4BTP0_9GAMM</name>
<evidence type="ECO:0000256" key="5">
    <source>
        <dbReference type="ARBA" id="ARBA00022777"/>
    </source>
</evidence>
<proteinExistence type="predicted"/>
<evidence type="ECO:0000256" key="4">
    <source>
        <dbReference type="ARBA" id="ARBA00022737"/>
    </source>
</evidence>
<dbReference type="Pfam" id="PF06745">
    <property type="entry name" value="ATPase"/>
    <property type="match status" value="2"/>
</dbReference>
<dbReference type="PANTHER" id="PTHR42926">
    <property type="match status" value="1"/>
</dbReference>
<protein>
    <recommendedName>
        <fullName evidence="1">non-specific serine/threonine protein kinase</fullName>
        <ecNumber evidence="1">2.7.11.1</ecNumber>
    </recommendedName>
</protein>
<feature type="domain" description="KaiC" evidence="7">
    <location>
        <begin position="2"/>
        <end position="235"/>
    </location>
</feature>
<evidence type="ECO:0000256" key="6">
    <source>
        <dbReference type="ARBA" id="ARBA00022801"/>
    </source>
</evidence>
<dbReference type="OrthoDB" id="9787927at2"/>
<accession>A4BTP0</accession>
<dbReference type="PRINTS" id="PR01874">
    <property type="entry name" value="DNAREPAIRADA"/>
</dbReference>
<dbReference type="InterPro" id="IPR010624">
    <property type="entry name" value="KaiC_dom"/>
</dbReference>
<dbReference type="InterPro" id="IPR014774">
    <property type="entry name" value="KaiC-like_dom"/>
</dbReference>
<dbReference type="SUPFAM" id="SSF52540">
    <property type="entry name" value="P-loop containing nucleoside triphosphate hydrolases"/>
    <property type="match status" value="2"/>
</dbReference>
<dbReference type="GO" id="GO:0005524">
    <property type="term" value="F:ATP binding"/>
    <property type="evidence" value="ECO:0007669"/>
    <property type="project" value="InterPro"/>
</dbReference>
<dbReference type="PROSITE" id="PS51146">
    <property type="entry name" value="KAIC"/>
    <property type="match status" value="2"/>
</dbReference>
<evidence type="ECO:0000313" key="8">
    <source>
        <dbReference type="EMBL" id="EAR20854.1"/>
    </source>
</evidence>
<reference evidence="8 9" key="1">
    <citation type="submission" date="2006-02" db="EMBL/GenBank/DDBJ databases">
        <authorList>
            <person name="Waterbury J."/>
            <person name="Ferriera S."/>
            <person name="Johnson J."/>
            <person name="Kravitz S."/>
            <person name="Halpern A."/>
            <person name="Remington K."/>
            <person name="Beeson K."/>
            <person name="Tran B."/>
            <person name="Rogers Y.-H."/>
            <person name="Friedman R."/>
            <person name="Venter J.C."/>
        </authorList>
    </citation>
    <scope>NUCLEOTIDE SEQUENCE [LARGE SCALE GENOMIC DNA]</scope>
    <source>
        <strain evidence="8 9">Nb-231</strain>
    </source>
</reference>
<keyword evidence="5" id="KW-0418">Kinase</keyword>
<dbReference type="EMBL" id="AAOF01000015">
    <property type="protein sequence ID" value="EAR20854.1"/>
    <property type="molecule type" value="Genomic_DNA"/>
</dbReference>
<dbReference type="Gene3D" id="3.40.50.300">
    <property type="entry name" value="P-loop containing nucleotide triphosphate hydrolases"/>
    <property type="match status" value="2"/>
</dbReference>
<dbReference type="eggNOG" id="COG0467">
    <property type="taxonomic scope" value="Bacteria"/>
</dbReference>
<dbReference type="STRING" id="314278.NB231_03727"/>
<dbReference type="RefSeq" id="WP_004999826.1">
    <property type="nucleotide sequence ID" value="NZ_CH672427.1"/>
</dbReference>
<dbReference type="InterPro" id="IPR030665">
    <property type="entry name" value="KaiC"/>
</dbReference>
<dbReference type="PIRSF" id="PIRSF039117">
    <property type="entry name" value="KaiC"/>
    <property type="match status" value="1"/>
</dbReference>
<keyword evidence="3" id="KW-0808">Transferase</keyword>
<feature type="domain" description="KaiC" evidence="7">
    <location>
        <begin position="238"/>
        <end position="471"/>
    </location>
</feature>
<dbReference type="HOGENOM" id="CLU_023669_4_2_6"/>
<evidence type="ECO:0000256" key="2">
    <source>
        <dbReference type="ARBA" id="ARBA00022553"/>
    </source>
</evidence>
<comment type="caution">
    <text evidence="8">The sequence shown here is derived from an EMBL/GenBank/DDBJ whole genome shotgun (WGS) entry which is preliminary data.</text>
</comment>
<dbReference type="PANTHER" id="PTHR42926:SF1">
    <property type="entry name" value="CIRCADIAN CLOCK OSCILLATOR PROTEIN KAIC 1"/>
    <property type="match status" value="1"/>
</dbReference>
<keyword evidence="2" id="KW-0597">Phosphoprotein</keyword>
<keyword evidence="9" id="KW-1185">Reference proteome</keyword>
<dbReference type="InterPro" id="IPR051347">
    <property type="entry name" value="Circadian_clock_KaiC-rel"/>
</dbReference>
<dbReference type="EC" id="2.7.11.1" evidence="1"/>
<evidence type="ECO:0000259" key="7">
    <source>
        <dbReference type="PROSITE" id="PS51146"/>
    </source>
</evidence>
<dbReference type="GO" id="GO:0004674">
    <property type="term" value="F:protein serine/threonine kinase activity"/>
    <property type="evidence" value="ECO:0007669"/>
    <property type="project" value="UniProtKB-EC"/>
</dbReference>
<keyword evidence="6" id="KW-0378">Hydrolase</keyword>
<dbReference type="InterPro" id="IPR027417">
    <property type="entry name" value="P-loop_NTPase"/>
</dbReference>
<dbReference type="InterPro" id="IPR003593">
    <property type="entry name" value="AAA+_ATPase"/>
</dbReference>
<dbReference type="Proteomes" id="UP000003374">
    <property type="component" value="Unassembled WGS sequence"/>
</dbReference>
<dbReference type="SMART" id="SM00382">
    <property type="entry name" value="AAA"/>
    <property type="match status" value="2"/>
</dbReference>
<sequence length="478" mass="52640">MERLSTGVDGLDEILHGGLIPQRSYLIRGGPGRGKTTLGLHFLTAVDDGESALFIGFQEPEAQLHSNAASLGIDVSAINFLSLAPDAQFFTEQQSYDVFAAADVEQQPLVEAIIQAVEHHRPTRVFVDSLSQLRFLATDIFQYRKQVLSFLRYLTQQGTTVLFSSESSHELPDDDLQFIADGVINLEAGVAGPVIRISKMRGSSFRFGMHHMRVADGGLKVFPRMIPASSRQAGFQLQRWGTGVKKIDELLHGGLVANTVSLITGPSGTGKSTLAALFVAEAARQGHRASVFLFEEEIAFFLRRAKDLHLPLEEPFADGRILIEQIEPMRYLVDEFIMRVREQIEEAGVKMVVLDSVTGFEVALGGESIRERLHAFAKGLSRMGITILLINEIEATTGAFRVSEKSISYLSDNVIFLRYMEVDGMLKKAIGVLKKRLSSFDNRLHTFEIGSPGVFKIGEPIHGLRGVLGGTPMPQEES</sequence>
<keyword evidence="4" id="KW-0677">Repeat</keyword>
<organism evidence="8 9">
    <name type="scientific">Nitrococcus mobilis Nb-231</name>
    <dbReference type="NCBI Taxonomy" id="314278"/>
    <lineage>
        <taxon>Bacteria</taxon>
        <taxon>Pseudomonadati</taxon>
        <taxon>Pseudomonadota</taxon>
        <taxon>Gammaproteobacteria</taxon>
        <taxon>Chromatiales</taxon>
        <taxon>Ectothiorhodospiraceae</taxon>
        <taxon>Nitrococcus</taxon>
    </lineage>
</organism>
<evidence type="ECO:0000313" key="9">
    <source>
        <dbReference type="Proteomes" id="UP000003374"/>
    </source>
</evidence>
<dbReference type="AlphaFoldDB" id="A4BTP0"/>
<evidence type="ECO:0000256" key="3">
    <source>
        <dbReference type="ARBA" id="ARBA00022679"/>
    </source>
</evidence>